<dbReference type="Proteomes" id="UP000721844">
    <property type="component" value="Unassembled WGS sequence"/>
</dbReference>
<dbReference type="PANTHER" id="PTHR11365">
    <property type="entry name" value="5-OXOPROLINASE RELATED"/>
    <property type="match status" value="1"/>
</dbReference>
<name>A0A964E6P2_9PROT</name>
<evidence type="ECO:0000259" key="1">
    <source>
        <dbReference type="Pfam" id="PF02538"/>
    </source>
</evidence>
<dbReference type="PANTHER" id="PTHR11365:SF23">
    <property type="entry name" value="HYPOTHETICAL 5-OXOPROLINASE (EUROFUNG)-RELATED"/>
    <property type="match status" value="1"/>
</dbReference>
<dbReference type="EMBL" id="JAESVA010000016">
    <property type="protein sequence ID" value="MCB8883786.1"/>
    <property type="molecule type" value="Genomic_DNA"/>
</dbReference>
<gene>
    <name evidence="2" type="ORF">ACELLULO517_26295</name>
</gene>
<dbReference type="AlphaFoldDB" id="A0A964E6P2"/>
<dbReference type="GO" id="GO:0005829">
    <property type="term" value="C:cytosol"/>
    <property type="evidence" value="ECO:0007669"/>
    <property type="project" value="TreeGrafter"/>
</dbReference>
<evidence type="ECO:0000313" key="3">
    <source>
        <dbReference type="Proteomes" id="UP000721844"/>
    </source>
</evidence>
<dbReference type="GO" id="GO:0017168">
    <property type="term" value="F:5-oxoprolinase (ATP-hydrolyzing) activity"/>
    <property type="evidence" value="ECO:0007669"/>
    <property type="project" value="TreeGrafter"/>
</dbReference>
<organism evidence="2 3">
    <name type="scientific">Acidisoma cellulosilyticum</name>
    <dbReference type="NCBI Taxonomy" id="2802395"/>
    <lineage>
        <taxon>Bacteria</taxon>
        <taxon>Pseudomonadati</taxon>
        <taxon>Pseudomonadota</taxon>
        <taxon>Alphaproteobacteria</taxon>
        <taxon>Acetobacterales</taxon>
        <taxon>Acidocellaceae</taxon>
        <taxon>Acidisoma</taxon>
    </lineage>
</organism>
<keyword evidence="3" id="KW-1185">Reference proteome</keyword>
<dbReference type="InterPro" id="IPR003692">
    <property type="entry name" value="Hydantoinase_B"/>
</dbReference>
<feature type="domain" description="Hydantoinase B/oxoprolinase" evidence="1">
    <location>
        <begin position="26"/>
        <end position="555"/>
    </location>
</feature>
<sequence>MRIWPRLWEEKRLRNLMAQATQPTIDMFTMVVLRRRFEAIIGDMVNALFKSGRSGVLNTAKDFTCSITDAKLQTVSAAVGLPVHASAIDLIPRAVVEKYGDDIRPGDCFANNSAYHGNTHCGDFTLCAPVFFEGKLVFHTIARAHLADMGFPTPTTYGPLARDVYEEGLLIPCVRIQRERRDVTEVIDICKANIRAPSQFYGDYLACLAAVRTGERGIEELCVRYGRETVLAFLDQYQDYAERMTVEAIRRLPAFRVEKEAFHDAVIPGAPGIPVRAILTIDPDAAMIEIDLRNNVDNLPLGINMSESTTTASCRNGVLSMLGPDIPRCTGAYRRIRLLLREGAAVGKPRFPAATSAATTNLCQVLSPLVQSLFAGVAPGLGAGFATVGNPASCAVVSGRDMRHGGRAFANQIIMGYWGGGGVHGHDGWLTNGGSGAAGVLNQASVEIVEQQQPIIVERLEVGEDSAGPGQWDGAPGALCVYRARQDEVRFTANSGGRDHPPAGIAMGRAGGFNRTWKIDTDGRKTEMPAFLDTVLQKGESLVSQACGGGGFGDPLKRDPGRVAQRLEEGWISKSHASELYGVVTSYDGERVLVDVPATEVRRASLGEDIRQ</sequence>
<evidence type="ECO:0000313" key="2">
    <source>
        <dbReference type="EMBL" id="MCB8883786.1"/>
    </source>
</evidence>
<reference evidence="2 3" key="1">
    <citation type="journal article" date="2021" name="Microorganisms">
        <title>Acidisoma silvae sp. nov. and Acidisomacellulosilytica sp. nov., Two Acidophilic Bacteria Isolated from Decaying Wood, Hydrolyzing Cellulose and Producing Poly-3-hydroxybutyrate.</title>
        <authorList>
            <person name="Mieszkin S."/>
            <person name="Pouder E."/>
            <person name="Uroz S."/>
            <person name="Simon-Colin C."/>
            <person name="Alain K."/>
        </authorList>
    </citation>
    <scope>NUCLEOTIDE SEQUENCE [LARGE SCALE GENOMIC DNA]</scope>
    <source>
        <strain evidence="2 3">HW T5.17</strain>
    </source>
</reference>
<dbReference type="InterPro" id="IPR045079">
    <property type="entry name" value="Oxoprolinase-like"/>
</dbReference>
<protein>
    <submittedName>
        <fullName evidence="2">Hydantoinase B/oxoprolinase family protein</fullName>
    </submittedName>
</protein>
<dbReference type="GO" id="GO:0006749">
    <property type="term" value="P:glutathione metabolic process"/>
    <property type="evidence" value="ECO:0007669"/>
    <property type="project" value="TreeGrafter"/>
</dbReference>
<dbReference type="RefSeq" id="WP_227310521.1">
    <property type="nucleotide sequence ID" value="NZ_JAESVA010000016.1"/>
</dbReference>
<accession>A0A964E6P2</accession>
<comment type="caution">
    <text evidence="2">The sequence shown here is derived from an EMBL/GenBank/DDBJ whole genome shotgun (WGS) entry which is preliminary data.</text>
</comment>
<dbReference type="Pfam" id="PF02538">
    <property type="entry name" value="Hydantoinase_B"/>
    <property type="match status" value="1"/>
</dbReference>
<proteinExistence type="predicted"/>